<evidence type="ECO:0000313" key="3">
    <source>
        <dbReference type="Proteomes" id="UP001590951"/>
    </source>
</evidence>
<dbReference type="EMBL" id="JBHFEH010000039">
    <property type="protein sequence ID" value="KAL2051095.1"/>
    <property type="molecule type" value="Genomic_DNA"/>
</dbReference>
<protein>
    <submittedName>
        <fullName evidence="2">Uncharacterized protein</fullName>
    </submittedName>
</protein>
<evidence type="ECO:0000313" key="2">
    <source>
        <dbReference type="EMBL" id="KAL2051095.1"/>
    </source>
</evidence>
<reference evidence="2 3" key="1">
    <citation type="submission" date="2024-09" db="EMBL/GenBank/DDBJ databases">
        <title>Rethinking Asexuality: The Enigmatic Case of Functional Sexual Genes in Lepraria (Stereocaulaceae).</title>
        <authorList>
            <person name="Doellman M."/>
            <person name="Sun Y."/>
            <person name="Barcenas-Pena A."/>
            <person name="Lumbsch H.T."/>
            <person name="Grewe F."/>
        </authorList>
    </citation>
    <scope>NUCLEOTIDE SEQUENCE [LARGE SCALE GENOMIC DNA]</scope>
    <source>
        <strain evidence="2 3">Grewe 0041</strain>
    </source>
</reference>
<keyword evidence="3" id="KW-1185">Reference proteome</keyword>
<sequence length="58" mass="6549">MDHASLYEEDMELEEESLEGHEKEEGSVGYELPTLLAEKTAEEKAVRGWKADHLAMEG</sequence>
<feature type="compositionally biased region" description="Acidic residues" evidence="1">
    <location>
        <begin position="7"/>
        <end position="17"/>
    </location>
</feature>
<name>A0ABR4AZM0_9LECA</name>
<dbReference type="Proteomes" id="UP001590951">
    <property type="component" value="Unassembled WGS sequence"/>
</dbReference>
<feature type="region of interest" description="Disordered" evidence="1">
    <location>
        <begin position="1"/>
        <end position="30"/>
    </location>
</feature>
<accession>A0ABR4AZM0</accession>
<comment type="caution">
    <text evidence="2">The sequence shown here is derived from an EMBL/GenBank/DDBJ whole genome shotgun (WGS) entry which is preliminary data.</text>
</comment>
<evidence type="ECO:0000256" key="1">
    <source>
        <dbReference type="SAM" id="MobiDB-lite"/>
    </source>
</evidence>
<organism evidence="2 3">
    <name type="scientific">Lepraria finkii</name>
    <dbReference type="NCBI Taxonomy" id="1340010"/>
    <lineage>
        <taxon>Eukaryota</taxon>
        <taxon>Fungi</taxon>
        <taxon>Dikarya</taxon>
        <taxon>Ascomycota</taxon>
        <taxon>Pezizomycotina</taxon>
        <taxon>Lecanoromycetes</taxon>
        <taxon>OSLEUM clade</taxon>
        <taxon>Lecanoromycetidae</taxon>
        <taxon>Lecanorales</taxon>
        <taxon>Lecanorineae</taxon>
        <taxon>Stereocaulaceae</taxon>
        <taxon>Lepraria</taxon>
    </lineage>
</organism>
<gene>
    <name evidence="2" type="ORF">ABVK25_008689</name>
</gene>
<proteinExistence type="predicted"/>